<protein>
    <recommendedName>
        <fullName evidence="3">CCZ1/INTU/HSP4 first Longin domain-containing protein</fullName>
    </recommendedName>
</protein>
<dbReference type="PANTHER" id="PTHR13056:SF0">
    <property type="entry name" value="VACUOLAR FUSION PROTEIN CCZ1 HOMOLOG-RELATED"/>
    <property type="match status" value="1"/>
</dbReference>
<evidence type="ECO:0000256" key="1">
    <source>
        <dbReference type="ARBA" id="ARBA00005352"/>
    </source>
</evidence>
<sequence length="1202" mass="127479">MASAVPTGSFGAGAGGKPNNSNNIVPAQLGFLAIYNPSLGTTDDTLEDQIVYYASVTTLKDQQRRRHRSDRSSRRRHHAPTNSVSGSSGAAAAPGTEAVSKEEKNERLRQIGLAQGMVEFGKSFSGGKAVNTIDTEKSRVVLHELEPGWWILASIDLTRLPLPNQGGTNNNSKTSASPPSSPRKGTSASSVAEEDQKAEYSSRELKPAALLLRDLLRAHACFLLHHDSSLSSLFVRAQRPKFVSLLSRYWDLFLSTWNVLLHGNPACSIYGGIKITASGELGVGVGEEDRGSGEREVLEGMVDRVEGLVDLVVGRFGEPGEEGKGPTEWLGTGAEPGADDGAIFLGTGALSRQSLRSVVWWMEDMYTWGENAYGVIESPTATRVTPRRQQRQTGSRAKIAPLGEVMSPGLKVSDLRLPPPKPKPTTTPQSETEQGKTTSDSDGRPSGPPRPVTSLHPPAKNRSPASPAGTGTGTPTSFTTDEQGVVGNLFSYLKMGYGTHWSLGMGGSSQSIDRQQDKVENQKPKKPPKDCQFLIGLMGDLEGTPATSPDGEPIDPFEAEDSNSRLLLRTLTVEVESEGENRRPSQVQKDFGSHDTELAESEPQSTTTGTVTVTDEDGLRRVTAVTTANSTNPAMNSGSAASRSVNHPGSGPGHTSSISSRGQAGTTGITSAATTFDSQDRNKTKKLRVVVYVMRPFIFVFLFQLRTDSLAWEGFYRSLHQQMAPLRKSLLRATAYRPERPSDSVAGGSGQIYDLVWDPKELTVHSTIPNIPEPPVPVAAGVVGGSETASVKAAKAPWSRIEALNTHNQILNMFINTRDDNLTGYERTCKTSRGWWIVWNRILERTAAPESQPYQHLLSVSSTRTASPAASTSPVVASFAGTNQDLFANVNKPRRARAASDKTLRKRRTSGSSSSSSSSPNAEASSSTDPSNSTDPSGTAASASDDSLSSIPADQSQLPGDDADNEQEEEGEEDYEEEHTSSETAIPCSAAASGVGSDSSFSSSSSAARRRRGNDMVEVSKEIFLIRKATAGESGTGLPIAERHHGHTRGVSSVGSIVNAASGGGGGTAGNEKGESSAAAGGTGQAAAAAAAAGGGGGGGWADGASKLAQGIGVDTRRVVLGGEDRTQVNNKFMASPSGNEKSNGPYRLSVRRPVVPFVRPPIRPSVTRASWVGYFYLAVEEKEEEKSVPILDVALDLDRDA</sequence>
<feature type="region of interest" description="Disordered" evidence="2">
    <location>
        <begin position="380"/>
        <end position="482"/>
    </location>
</feature>
<gene>
    <name evidence="4" type="ORF">QR685DRAFT_547395</name>
</gene>
<feature type="region of interest" description="Disordered" evidence="2">
    <location>
        <begin position="1031"/>
        <end position="1106"/>
    </location>
</feature>
<evidence type="ECO:0000313" key="4">
    <source>
        <dbReference type="EMBL" id="KAL0466848.1"/>
    </source>
</evidence>
<feature type="region of interest" description="Disordered" evidence="2">
    <location>
        <begin position="506"/>
        <end position="530"/>
    </location>
</feature>
<evidence type="ECO:0000259" key="3">
    <source>
        <dbReference type="Pfam" id="PF19031"/>
    </source>
</evidence>
<evidence type="ECO:0000313" key="5">
    <source>
        <dbReference type="Proteomes" id="UP001451303"/>
    </source>
</evidence>
<feature type="compositionally biased region" description="Gly residues" evidence="2">
    <location>
        <begin position="1093"/>
        <end position="1102"/>
    </location>
</feature>
<feature type="compositionally biased region" description="Polar residues" evidence="2">
    <location>
        <begin position="624"/>
        <end position="661"/>
    </location>
</feature>
<feature type="compositionally biased region" description="Polar residues" evidence="2">
    <location>
        <begin position="429"/>
        <end position="440"/>
    </location>
</feature>
<dbReference type="EMBL" id="JAVLET010000011">
    <property type="protein sequence ID" value="KAL0466848.1"/>
    <property type="molecule type" value="Genomic_DNA"/>
</dbReference>
<accession>A0ABR3D4R6</accession>
<keyword evidence="5" id="KW-1185">Reference proteome</keyword>
<feature type="compositionally biased region" description="Low complexity" evidence="2">
    <location>
        <begin position="463"/>
        <end position="480"/>
    </location>
</feature>
<proteinExistence type="inferred from homology"/>
<comment type="caution">
    <text evidence="4">The sequence shown here is derived from an EMBL/GenBank/DDBJ whole genome shotgun (WGS) entry which is preliminary data.</text>
</comment>
<dbReference type="InterPro" id="IPR043987">
    <property type="entry name" value="CCZ1/INTU/HSP4_longin_1"/>
</dbReference>
<feature type="compositionally biased region" description="Basic and acidic residues" evidence="2">
    <location>
        <begin position="514"/>
        <end position="529"/>
    </location>
</feature>
<evidence type="ECO:0000256" key="2">
    <source>
        <dbReference type="SAM" id="MobiDB-lite"/>
    </source>
</evidence>
<feature type="compositionally biased region" description="Low complexity" evidence="2">
    <location>
        <begin position="1050"/>
        <end position="1061"/>
    </location>
</feature>
<comment type="similarity">
    <text evidence="1">Belongs to the CCZ1 family.</text>
</comment>
<feature type="compositionally biased region" description="Low complexity" evidence="2">
    <location>
        <begin position="83"/>
        <end position="98"/>
    </location>
</feature>
<feature type="compositionally biased region" description="Low complexity" evidence="2">
    <location>
        <begin position="989"/>
        <end position="1007"/>
    </location>
</feature>
<dbReference type="Pfam" id="PF19031">
    <property type="entry name" value="Intu_longin_1"/>
    <property type="match status" value="1"/>
</dbReference>
<feature type="domain" description="CCZ1/INTU/HSP4 first Longin" evidence="3">
    <location>
        <begin position="101"/>
        <end position="157"/>
    </location>
</feature>
<feature type="region of interest" description="Disordered" evidence="2">
    <location>
        <begin position="1123"/>
        <end position="1148"/>
    </location>
</feature>
<name>A0ABR3D4R6_NEUIN</name>
<feature type="region of interest" description="Disordered" evidence="2">
    <location>
        <begin position="163"/>
        <end position="200"/>
    </location>
</feature>
<feature type="region of interest" description="Disordered" evidence="2">
    <location>
        <begin position="1"/>
        <end position="20"/>
    </location>
</feature>
<organism evidence="4 5">
    <name type="scientific">Neurospora intermedia</name>
    <dbReference type="NCBI Taxonomy" id="5142"/>
    <lineage>
        <taxon>Eukaryota</taxon>
        <taxon>Fungi</taxon>
        <taxon>Dikarya</taxon>
        <taxon>Ascomycota</taxon>
        <taxon>Pezizomycotina</taxon>
        <taxon>Sordariomycetes</taxon>
        <taxon>Sordariomycetidae</taxon>
        <taxon>Sordariales</taxon>
        <taxon>Sordariaceae</taxon>
        <taxon>Neurospora</taxon>
    </lineage>
</organism>
<feature type="region of interest" description="Disordered" evidence="2">
    <location>
        <begin position="574"/>
        <end position="675"/>
    </location>
</feature>
<feature type="compositionally biased region" description="Low complexity" evidence="2">
    <location>
        <begin position="910"/>
        <end position="954"/>
    </location>
</feature>
<feature type="compositionally biased region" description="Polar residues" evidence="2">
    <location>
        <begin position="165"/>
        <end position="190"/>
    </location>
</feature>
<dbReference type="PANTHER" id="PTHR13056">
    <property type="entry name" value="VACUOLAR FUSION PROTEIN CCZ1 HOMOLOG-RELATED"/>
    <property type="match status" value="1"/>
</dbReference>
<feature type="compositionally biased region" description="Polar residues" evidence="2">
    <location>
        <begin position="1128"/>
        <end position="1143"/>
    </location>
</feature>
<feature type="region of interest" description="Disordered" evidence="2">
    <location>
        <begin position="540"/>
        <end position="559"/>
    </location>
</feature>
<feature type="compositionally biased region" description="Low complexity" evidence="2">
    <location>
        <begin position="662"/>
        <end position="675"/>
    </location>
</feature>
<feature type="region of interest" description="Disordered" evidence="2">
    <location>
        <begin position="61"/>
        <end position="106"/>
    </location>
</feature>
<dbReference type="InterPro" id="IPR013176">
    <property type="entry name" value="Ccz1"/>
</dbReference>
<dbReference type="Proteomes" id="UP001451303">
    <property type="component" value="Unassembled WGS sequence"/>
</dbReference>
<reference evidence="4 5" key="1">
    <citation type="submission" date="2023-09" db="EMBL/GenBank/DDBJ databases">
        <title>Multi-omics analysis of a traditional fermented food reveals byproduct-associated fungal strains for waste-to-food upcycling.</title>
        <authorList>
            <consortium name="Lawrence Berkeley National Laboratory"/>
            <person name="Rekdal V.M."/>
            <person name="Villalobos-Escobedo J.M."/>
            <person name="Rodriguez-Valeron N."/>
            <person name="Garcia M.O."/>
            <person name="Vasquez D.P."/>
            <person name="Damayanti I."/>
            <person name="Sorensen P.M."/>
            <person name="Baidoo E.E."/>
            <person name="De Carvalho A.C."/>
            <person name="Riley R."/>
            <person name="Lipzen A."/>
            <person name="He G."/>
            <person name="Yan M."/>
            <person name="Haridas S."/>
            <person name="Daum C."/>
            <person name="Yoshinaga Y."/>
            <person name="Ng V."/>
            <person name="Grigoriev I.V."/>
            <person name="Munk R."/>
            <person name="Nuraida L."/>
            <person name="Wijaya C.H."/>
            <person name="Morales P.-C."/>
            <person name="Keasling J.D."/>
        </authorList>
    </citation>
    <scope>NUCLEOTIDE SEQUENCE [LARGE SCALE GENOMIC DNA]</scope>
    <source>
        <strain evidence="4 5">FGSC 2613</strain>
    </source>
</reference>
<feature type="compositionally biased region" description="Acidic residues" evidence="2">
    <location>
        <begin position="961"/>
        <end position="977"/>
    </location>
</feature>
<feature type="compositionally biased region" description="Basic residues" evidence="2">
    <location>
        <begin position="63"/>
        <end position="79"/>
    </location>
</feature>
<feature type="region of interest" description="Disordered" evidence="2">
    <location>
        <begin position="888"/>
        <end position="1018"/>
    </location>
</feature>